<gene>
    <name evidence="4" type="ORF">GBZ48_17930</name>
</gene>
<dbReference type="Pfam" id="PF00196">
    <property type="entry name" value="GerE"/>
    <property type="match status" value="1"/>
</dbReference>
<dbReference type="EMBL" id="WHOS01000022">
    <property type="protein sequence ID" value="NUB01149.1"/>
    <property type="molecule type" value="Genomic_DNA"/>
</dbReference>
<comment type="caution">
    <text evidence="4">The sequence shown here is derived from an EMBL/GenBank/DDBJ whole genome shotgun (WGS) entry which is preliminary data.</text>
</comment>
<accession>A0ABX2KMU3</accession>
<keyword evidence="2" id="KW-0732">Signal</keyword>
<dbReference type="InterPro" id="IPR000792">
    <property type="entry name" value="Tscrpt_reg_LuxR_C"/>
</dbReference>
<evidence type="ECO:0000259" key="3">
    <source>
        <dbReference type="Pfam" id="PF00196"/>
    </source>
</evidence>
<evidence type="ECO:0000313" key="5">
    <source>
        <dbReference type="Proteomes" id="UP000605086"/>
    </source>
</evidence>
<dbReference type="Gene3D" id="1.10.10.10">
    <property type="entry name" value="Winged helix-like DNA-binding domain superfamily/Winged helix DNA-binding domain"/>
    <property type="match status" value="1"/>
</dbReference>
<protein>
    <recommendedName>
        <fullName evidence="3">HTH luxR-type domain-containing protein</fullName>
    </recommendedName>
</protein>
<keyword evidence="5" id="KW-1185">Reference proteome</keyword>
<evidence type="ECO:0000313" key="4">
    <source>
        <dbReference type="EMBL" id="NUB01149.1"/>
    </source>
</evidence>
<sequence length="137" mass="14477">MPGSLTALRSWCAVCASAVCSSVAWVTCGQAQSAACLHQAIASDLGISVKTVECHRARVMERHGCSGLFELGRAWEAVVLSSGHKVPRYRPRYECAGSAPLVTVTVRHRGSAGPSCRHSPAWRRRGTGTAAGRGGRC</sequence>
<proteinExistence type="predicted"/>
<dbReference type="InterPro" id="IPR016032">
    <property type="entry name" value="Sig_transdc_resp-reg_C-effctor"/>
</dbReference>
<reference evidence="4 5" key="1">
    <citation type="submission" date="2019-10" db="EMBL/GenBank/DDBJ databases">
        <title>Genome sequence of Azospirillum melinis.</title>
        <authorList>
            <person name="Ambrosini A."/>
            <person name="Sant'Anna F.H."/>
            <person name="Cassan F.D."/>
            <person name="Souza E.M."/>
            <person name="Passaglia L.M.P."/>
        </authorList>
    </citation>
    <scope>NUCLEOTIDE SEQUENCE [LARGE SCALE GENOMIC DNA]</scope>
    <source>
        <strain evidence="4 5">TMCY0552</strain>
    </source>
</reference>
<evidence type="ECO:0000256" key="2">
    <source>
        <dbReference type="SAM" id="SignalP"/>
    </source>
</evidence>
<feature type="region of interest" description="Disordered" evidence="1">
    <location>
        <begin position="115"/>
        <end position="137"/>
    </location>
</feature>
<feature type="signal peptide" evidence="2">
    <location>
        <begin position="1"/>
        <end position="26"/>
    </location>
</feature>
<feature type="domain" description="HTH luxR-type" evidence="3">
    <location>
        <begin position="40"/>
        <end position="70"/>
    </location>
</feature>
<feature type="chain" id="PRO_5046679117" description="HTH luxR-type domain-containing protein" evidence="2">
    <location>
        <begin position="27"/>
        <end position="137"/>
    </location>
</feature>
<evidence type="ECO:0000256" key="1">
    <source>
        <dbReference type="SAM" id="MobiDB-lite"/>
    </source>
</evidence>
<dbReference type="Proteomes" id="UP000605086">
    <property type="component" value="Unassembled WGS sequence"/>
</dbReference>
<dbReference type="RefSeq" id="WP_174472240.1">
    <property type="nucleotide sequence ID" value="NZ_JAGINN010000001.1"/>
</dbReference>
<name>A0ABX2KMU3_9PROT</name>
<dbReference type="SUPFAM" id="SSF46894">
    <property type="entry name" value="C-terminal effector domain of the bipartite response regulators"/>
    <property type="match status" value="1"/>
</dbReference>
<organism evidence="4 5">
    <name type="scientific">Azospirillum melinis</name>
    <dbReference type="NCBI Taxonomy" id="328839"/>
    <lineage>
        <taxon>Bacteria</taxon>
        <taxon>Pseudomonadati</taxon>
        <taxon>Pseudomonadota</taxon>
        <taxon>Alphaproteobacteria</taxon>
        <taxon>Rhodospirillales</taxon>
        <taxon>Azospirillaceae</taxon>
        <taxon>Azospirillum</taxon>
    </lineage>
</organism>
<dbReference type="InterPro" id="IPR036388">
    <property type="entry name" value="WH-like_DNA-bd_sf"/>
</dbReference>